<dbReference type="PANTHER" id="PTHR38733">
    <property type="entry name" value="PROTEIN MCRC"/>
    <property type="match status" value="1"/>
</dbReference>
<gene>
    <name evidence="1" type="ORF">UFOPK1493_03585</name>
</gene>
<name>A0A6J6FH07_9ZZZZ</name>
<dbReference type="AlphaFoldDB" id="A0A6J6FH07"/>
<organism evidence="1">
    <name type="scientific">freshwater metagenome</name>
    <dbReference type="NCBI Taxonomy" id="449393"/>
    <lineage>
        <taxon>unclassified sequences</taxon>
        <taxon>metagenomes</taxon>
        <taxon>ecological metagenomes</taxon>
    </lineage>
</organism>
<dbReference type="PANTHER" id="PTHR38733:SF1">
    <property type="entry name" value="TYPE IV METHYL-DIRECTED RESTRICTION ENZYME ECOKMCRBC"/>
    <property type="match status" value="1"/>
</dbReference>
<protein>
    <submittedName>
        <fullName evidence="1">Unannotated protein</fullName>
    </submittedName>
</protein>
<dbReference type="Pfam" id="PF10117">
    <property type="entry name" value="McrBC"/>
    <property type="match status" value="1"/>
</dbReference>
<dbReference type="EMBL" id="CAEZSR010000209">
    <property type="protein sequence ID" value="CAB4588222.1"/>
    <property type="molecule type" value="Genomic_DNA"/>
</dbReference>
<dbReference type="InterPro" id="IPR019292">
    <property type="entry name" value="McrC"/>
</dbReference>
<reference evidence="1" key="1">
    <citation type="submission" date="2020-05" db="EMBL/GenBank/DDBJ databases">
        <authorList>
            <person name="Chiriac C."/>
            <person name="Salcher M."/>
            <person name="Ghai R."/>
            <person name="Kavagutti S V."/>
        </authorList>
    </citation>
    <scope>NUCLEOTIDE SEQUENCE</scope>
</reference>
<proteinExistence type="predicted"/>
<accession>A0A6J6FH07</accession>
<sequence>MTRETIELGEYKSVRRTAAPPSAADLRLADQLAGREGEPRLTVRWLSSGDVDITSNSWIGVVHFSQLEIRVVPKLVGGALRVLRMLEYASGVDLLKRLPVDRPLPASGEDLLDLICLLLAEETQVLVRDGLLRGYRSVDEPVEVLRGRLRYRDQYLRRFGQLHPLECHFDEYDSNIPENQLLSAALTAARGRATDPGVRSSIMRLVGLLTDSCEATTTDPTWYERAIRYDRRNARYRPAHELSLLVLRSVAFDDIYDTSSGRVGAFLLDMNVVFEKFITRLVEDALKSTDLSVDRQSRLQAVIRDDTAGRSYAAIRPDLVIRDSTGRSVPVDIKYKLYDTKKVAASDVYQLFMYAYALGAHDTVRRVGLMYPAATPSVGPLLSVKPLAGPTAARITGTGLDILAALDSIATKDVGPLYASIRAAVGDITGD</sequence>
<evidence type="ECO:0000313" key="1">
    <source>
        <dbReference type="EMBL" id="CAB4588222.1"/>
    </source>
</evidence>